<dbReference type="PANTHER" id="PTHR46395:SF1">
    <property type="entry name" value="ADP-RIBOSYLATION FACTOR GTPASE-ACTIVATING PROTEIN 1"/>
    <property type="match status" value="1"/>
</dbReference>
<dbReference type="GO" id="GO:0030100">
    <property type="term" value="P:regulation of endocytosis"/>
    <property type="evidence" value="ECO:0007669"/>
    <property type="project" value="TreeGrafter"/>
</dbReference>
<dbReference type="InterPro" id="IPR038508">
    <property type="entry name" value="ArfGAP_dom_sf"/>
</dbReference>
<feature type="domain" description="Arf-GAP" evidence="7">
    <location>
        <begin position="57"/>
        <end position="137"/>
    </location>
</feature>
<evidence type="ECO:0000256" key="1">
    <source>
        <dbReference type="ARBA" id="ARBA00022468"/>
    </source>
</evidence>
<feature type="region of interest" description="Disordered" evidence="6">
    <location>
        <begin position="194"/>
        <end position="214"/>
    </location>
</feature>
<evidence type="ECO:0000256" key="3">
    <source>
        <dbReference type="ARBA" id="ARBA00022771"/>
    </source>
</evidence>
<feature type="compositionally biased region" description="Polar residues" evidence="6">
    <location>
        <begin position="204"/>
        <end position="214"/>
    </location>
</feature>
<evidence type="ECO:0000256" key="6">
    <source>
        <dbReference type="SAM" id="MobiDB-lite"/>
    </source>
</evidence>
<evidence type="ECO:0000256" key="4">
    <source>
        <dbReference type="ARBA" id="ARBA00022833"/>
    </source>
</evidence>
<evidence type="ECO:0000256" key="2">
    <source>
        <dbReference type="ARBA" id="ARBA00022723"/>
    </source>
</evidence>
<dbReference type="GO" id="GO:0032012">
    <property type="term" value="P:regulation of ARF protein signal transduction"/>
    <property type="evidence" value="ECO:0007669"/>
    <property type="project" value="TreeGrafter"/>
</dbReference>
<evidence type="ECO:0000313" key="9">
    <source>
        <dbReference type="Proteomes" id="UP001153069"/>
    </source>
</evidence>
<accession>A0A9N8HUW2</accession>
<dbReference type="PROSITE" id="PS50115">
    <property type="entry name" value="ARFGAP"/>
    <property type="match status" value="1"/>
</dbReference>
<evidence type="ECO:0000256" key="5">
    <source>
        <dbReference type="PROSITE-ProRule" id="PRU00288"/>
    </source>
</evidence>
<comment type="caution">
    <text evidence="8">The sequence shown here is derived from an EMBL/GenBank/DDBJ whole genome shotgun (WGS) entry which is preliminary data.</text>
</comment>
<dbReference type="EMBL" id="CAICTM010001819">
    <property type="protein sequence ID" value="CAB9526392.1"/>
    <property type="molecule type" value="Genomic_DNA"/>
</dbReference>
<name>A0A9N8HUW2_9STRA</name>
<reference evidence="8" key="1">
    <citation type="submission" date="2020-06" db="EMBL/GenBank/DDBJ databases">
        <authorList>
            <consortium name="Plant Systems Biology data submission"/>
        </authorList>
    </citation>
    <scope>NUCLEOTIDE SEQUENCE</scope>
    <source>
        <strain evidence="8">D6</strain>
    </source>
</reference>
<gene>
    <name evidence="8" type="ORF">SEMRO_1821_G299770.1</name>
</gene>
<dbReference type="CDD" id="cd08830">
    <property type="entry name" value="ArfGap_ArfGap1"/>
    <property type="match status" value="1"/>
</dbReference>
<evidence type="ECO:0000313" key="8">
    <source>
        <dbReference type="EMBL" id="CAB9526392.1"/>
    </source>
</evidence>
<keyword evidence="2" id="KW-0479">Metal-binding</keyword>
<dbReference type="InterPro" id="IPR001164">
    <property type="entry name" value="ArfGAP_dom"/>
</dbReference>
<organism evidence="8 9">
    <name type="scientific">Seminavis robusta</name>
    <dbReference type="NCBI Taxonomy" id="568900"/>
    <lineage>
        <taxon>Eukaryota</taxon>
        <taxon>Sar</taxon>
        <taxon>Stramenopiles</taxon>
        <taxon>Ochrophyta</taxon>
        <taxon>Bacillariophyta</taxon>
        <taxon>Bacillariophyceae</taxon>
        <taxon>Bacillariophycidae</taxon>
        <taxon>Naviculales</taxon>
        <taxon>Naviculaceae</taxon>
        <taxon>Seminavis</taxon>
    </lineage>
</organism>
<dbReference type="AlphaFoldDB" id="A0A9N8HUW2"/>
<keyword evidence="1" id="KW-0343">GTPase activation</keyword>
<keyword evidence="4" id="KW-0862">Zinc</keyword>
<evidence type="ECO:0000259" key="7">
    <source>
        <dbReference type="PROSITE" id="PS50115"/>
    </source>
</evidence>
<protein>
    <submittedName>
        <fullName evidence="8">With coiled-coil, ANK repeat and PH domain-containing protein</fullName>
    </submittedName>
</protein>
<proteinExistence type="predicted"/>
<keyword evidence="9" id="KW-1185">Reference proteome</keyword>
<dbReference type="Pfam" id="PF01412">
    <property type="entry name" value="ArfGap"/>
    <property type="match status" value="1"/>
</dbReference>
<dbReference type="GO" id="GO:0008270">
    <property type="term" value="F:zinc ion binding"/>
    <property type="evidence" value="ECO:0007669"/>
    <property type="project" value="UniProtKB-KW"/>
</dbReference>
<dbReference type="GO" id="GO:0000139">
    <property type="term" value="C:Golgi membrane"/>
    <property type="evidence" value="ECO:0007669"/>
    <property type="project" value="TreeGrafter"/>
</dbReference>
<dbReference type="OrthoDB" id="37916at2759"/>
<dbReference type="PRINTS" id="PR00405">
    <property type="entry name" value="REVINTRACTNG"/>
</dbReference>
<dbReference type="InterPro" id="IPR037278">
    <property type="entry name" value="ARFGAP/RecO"/>
</dbReference>
<keyword evidence="3 5" id="KW-0863">Zinc-finger</keyword>
<dbReference type="GO" id="GO:0005096">
    <property type="term" value="F:GTPase activator activity"/>
    <property type="evidence" value="ECO:0007669"/>
    <property type="project" value="UniProtKB-KW"/>
</dbReference>
<dbReference type="Proteomes" id="UP001153069">
    <property type="component" value="Unassembled WGS sequence"/>
</dbReference>
<dbReference type="SMART" id="SM00105">
    <property type="entry name" value="ArfGap"/>
    <property type="match status" value="1"/>
</dbReference>
<dbReference type="PANTHER" id="PTHR46395">
    <property type="entry name" value="ADP-RIBOSYLATION FACTOR GTPASE-ACTIVATING PROTEIN 1"/>
    <property type="match status" value="1"/>
</dbReference>
<sequence>MHNLIATGLATVSSHCSLVSFLFLGQENNCPSNVLELASVELDGLKANGPTYHSFPPACHALLMNIEGNNRCIDCGANNPQWATVTYGALLCLKCSGMHRSLGVQVSCVRSVTMDDWSLQDVLTMLEGGNGQLRTFFTRHALCENTAHDKPGKVINSENVTLMRYKTKAALFYKQQLDLHVGRVLQALPYRGREHSRGLKNHQQRPLSKANSTI</sequence>
<dbReference type="SUPFAM" id="SSF57863">
    <property type="entry name" value="ArfGap/RecO-like zinc finger"/>
    <property type="match status" value="1"/>
</dbReference>
<dbReference type="Gene3D" id="1.10.220.150">
    <property type="entry name" value="Arf GTPase activating protein"/>
    <property type="match status" value="1"/>
</dbReference>